<sequence>MRTLVLSRFPVLSGLLAVLALGGCSTVESVTSGLNEPASLKGFIAFVSPYKPDVIQGNVVTTEQITQVKPGMTKVQVKEILGSPLITDPFHADRWDYVFTLKRQGFDDQQRAFAVVFEKDAVLKIDAPVLPSEDEFVASISRKKLPTSTPKLELTDAERAALPPPVAIAAPAASAVVLPGATRAYPPLEPAAP</sequence>
<keyword evidence="4" id="KW-0449">Lipoprotein</keyword>
<dbReference type="GO" id="GO:1990063">
    <property type="term" value="C:Bam protein complex"/>
    <property type="evidence" value="ECO:0007669"/>
    <property type="project" value="TreeGrafter"/>
</dbReference>
<keyword evidence="7" id="KW-1185">Reference proteome</keyword>
<organism evidence="6 7">
    <name type="scientific">Scleromatobacter humisilvae</name>
    <dbReference type="NCBI Taxonomy" id="2897159"/>
    <lineage>
        <taxon>Bacteria</taxon>
        <taxon>Pseudomonadati</taxon>
        <taxon>Pseudomonadota</taxon>
        <taxon>Betaproteobacteria</taxon>
        <taxon>Burkholderiales</taxon>
        <taxon>Sphaerotilaceae</taxon>
        <taxon>Scleromatobacter</taxon>
    </lineage>
</organism>
<accession>A0A9X1YKM9</accession>
<evidence type="ECO:0000256" key="3">
    <source>
        <dbReference type="ARBA" id="ARBA00023237"/>
    </source>
</evidence>
<name>A0A9X1YKM9_9BURK</name>
<dbReference type="HAMAP" id="MF_00925">
    <property type="entry name" value="OM_assembly_BamE"/>
    <property type="match status" value="1"/>
</dbReference>
<dbReference type="Proteomes" id="UP001139353">
    <property type="component" value="Unassembled WGS sequence"/>
</dbReference>
<comment type="subcellular location">
    <subcellularLocation>
        <location evidence="4">Cell outer membrane</location>
        <topology evidence="4">Lipid-anchor</topology>
    </subcellularLocation>
</comment>
<dbReference type="Gene3D" id="3.30.1450.10">
    <property type="match status" value="1"/>
</dbReference>
<evidence type="ECO:0000313" key="6">
    <source>
        <dbReference type="EMBL" id="MCK9687686.1"/>
    </source>
</evidence>
<feature type="domain" description="Outer membrane protein assembly factor BamE" evidence="5">
    <location>
        <begin position="57"/>
        <end position="125"/>
    </location>
</feature>
<keyword evidence="4" id="KW-0564">Palmitate</keyword>
<dbReference type="AlphaFoldDB" id="A0A9X1YKM9"/>
<keyword evidence="2 4" id="KW-0472">Membrane</keyword>
<evidence type="ECO:0000259" key="5">
    <source>
        <dbReference type="Pfam" id="PF04355"/>
    </source>
</evidence>
<comment type="function">
    <text evidence="4">Part of the outer membrane protein assembly complex, which is involved in assembly and insertion of beta-barrel proteins into the outer membrane.</text>
</comment>
<dbReference type="GO" id="GO:0043165">
    <property type="term" value="P:Gram-negative-bacterium-type cell outer membrane assembly"/>
    <property type="evidence" value="ECO:0007669"/>
    <property type="project" value="UniProtKB-UniRule"/>
</dbReference>
<proteinExistence type="inferred from homology"/>
<dbReference type="InterPro" id="IPR007450">
    <property type="entry name" value="BamE_dom"/>
</dbReference>
<evidence type="ECO:0000256" key="2">
    <source>
        <dbReference type="ARBA" id="ARBA00023136"/>
    </source>
</evidence>
<dbReference type="InterPro" id="IPR037873">
    <property type="entry name" value="BamE-like"/>
</dbReference>
<protein>
    <recommendedName>
        <fullName evidence="4">Outer membrane protein assembly factor BamE</fullName>
    </recommendedName>
</protein>
<dbReference type="PANTHER" id="PTHR37482">
    <property type="entry name" value="OUTER MEMBRANE PROTEIN ASSEMBLY FACTOR BAME"/>
    <property type="match status" value="1"/>
</dbReference>
<dbReference type="PANTHER" id="PTHR37482:SF1">
    <property type="entry name" value="OUTER MEMBRANE PROTEIN ASSEMBLY FACTOR BAME"/>
    <property type="match status" value="1"/>
</dbReference>
<dbReference type="GO" id="GO:0051205">
    <property type="term" value="P:protein insertion into membrane"/>
    <property type="evidence" value="ECO:0007669"/>
    <property type="project" value="UniProtKB-UniRule"/>
</dbReference>
<comment type="similarity">
    <text evidence="4">Belongs to the BamE family.</text>
</comment>
<keyword evidence="1 4" id="KW-0732">Signal</keyword>
<dbReference type="GO" id="GO:0030674">
    <property type="term" value="F:protein-macromolecule adaptor activity"/>
    <property type="evidence" value="ECO:0007669"/>
    <property type="project" value="TreeGrafter"/>
</dbReference>
<evidence type="ECO:0000313" key="7">
    <source>
        <dbReference type="Proteomes" id="UP001139353"/>
    </source>
</evidence>
<evidence type="ECO:0000256" key="1">
    <source>
        <dbReference type="ARBA" id="ARBA00022729"/>
    </source>
</evidence>
<keyword evidence="3 4" id="KW-0998">Cell outer membrane</keyword>
<evidence type="ECO:0000256" key="4">
    <source>
        <dbReference type="HAMAP-Rule" id="MF_00925"/>
    </source>
</evidence>
<dbReference type="RefSeq" id="WP_275683724.1">
    <property type="nucleotide sequence ID" value="NZ_JAJLJH010000005.1"/>
</dbReference>
<dbReference type="Pfam" id="PF04355">
    <property type="entry name" value="BamE"/>
    <property type="match status" value="1"/>
</dbReference>
<gene>
    <name evidence="4" type="primary">bamE</name>
    <name evidence="6" type="ORF">LPC04_18440</name>
</gene>
<comment type="subunit">
    <text evidence="4">Part of the Bam complex.</text>
</comment>
<dbReference type="InterPro" id="IPR026592">
    <property type="entry name" value="BamE"/>
</dbReference>
<dbReference type="PROSITE" id="PS51257">
    <property type="entry name" value="PROKAR_LIPOPROTEIN"/>
    <property type="match status" value="1"/>
</dbReference>
<dbReference type="EMBL" id="JAJLJH010000005">
    <property type="protein sequence ID" value="MCK9687686.1"/>
    <property type="molecule type" value="Genomic_DNA"/>
</dbReference>
<reference evidence="6" key="1">
    <citation type="submission" date="2021-11" db="EMBL/GenBank/DDBJ databases">
        <title>BS-T2-15 a new species belonging to the Comamonadaceae family isolated from the soil of a French oak forest.</title>
        <authorList>
            <person name="Mieszkin S."/>
            <person name="Alain K."/>
        </authorList>
    </citation>
    <scope>NUCLEOTIDE SEQUENCE</scope>
    <source>
        <strain evidence="6">BS-T2-15</strain>
    </source>
</reference>
<comment type="caution">
    <text evidence="6">The sequence shown here is derived from an EMBL/GenBank/DDBJ whole genome shotgun (WGS) entry which is preliminary data.</text>
</comment>